<dbReference type="GO" id="GO:0050528">
    <property type="term" value="F:acyloxyacyl hydrolase activity"/>
    <property type="evidence" value="ECO:0007669"/>
    <property type="project" value="UniProtKB-EC"/>
</dbReference>
<gene>
    <name evidence="1" type="primary">pagL_1</name>
    <name evidence="1" type="ORF">GALL_151340</name>
</gene>
<reference evidence="1" key="1">
    <citation type="submission" date="2016-10" db="EMBL/GenBank/DDBJ databases">
        <title>Sequence of Gallionella enrichment culture.</title>
        <authorList>
            <person name="Poehlein A."/>
            <person name="Muehling M."/>
            <person name="Daniel R."/>
        </authorList>
    </citation>
    <scope>NUCLEOTIDE SEQUENCE</scope>
</reference>
<name>A0A1J5S3L3_9ZZZZ</name>
<organism evidence="1">
    <name type="scientific">mine drainage metagenome</name>
    <dbReference type="NCBI Taxonomy" id="410659"/>
    <lineage>
        <taxon>unclassified sequences</taxon>
        <taxon>metagenomes</taxon>
        <taxon>ecological metagenomes</taxon>
    </lineage>
</organism>
<evidence type="ECO:0000313" key="1">
    <source>
        <dbReference type="EMBL" id="OIR02682.1"/>
    </source>
</evidence>
<dbReference type="EMBL" id="MLJW01000072">
    <property type="protein sequence ID" value="OIR02682.1"/>
    <property type="molecule type" value="Genomic_DNA"/>
</dbReference>
<comment type="caution">
    <text evidence="1">The sequence shown here is derived from an EMBL/GenBank/DDBJ whole genome shotgun (WGS) entry which is preliminary data.</text>
</comment>
<dbReference type="Gene3D" id="2.40.160.20">
    <property type="match status" value="1"/>
</dbReference>
<dbReference type="EC" id="3.1.1.77" evidence="1"/>
<dbReference type="AlphaFoldDB" id="A0A1J5S3L3"/>
<dbReference type="InterPro" id="IPR018550">
    <property type="entry name" value="Lipid-A_deacylase-rel"/>
</dbReference>
<accession>A0A1J5S3L3</accession>
<keyword evidence="1" id="KW-0378">Hydrolase</keyword>
<dbReference type="PIRSF" id="PIRSF029681">
    <property type="entry name" value="PagL"/>
    <property type="match status" value="1"/>
</dbReference>
<dbReference type="Pfam" id="PF09411">
    <property type="entry name" value="PagL"/>
    <property type="match status" value="1"/>
</dbReference>
<protein>
    <submittedName>
        <fullName evidence="1">Lipid A deacylase PagL</fullName>
        <ecNumber evidence="1">3.1.1.77</ecNumber>
    </submittedName>
</protein>
<sequence length="182" mass="19864">MSTTLHNFASARFVRRAVIAGVTTASCLISAHAAELSALWGEYKGYHNATLAYQTSPLWVHNLANSRLDLSLEASAGQVSAPSGSSHGSLWHVGLTPFARWWFTDRSGIEVGIGANLFSGTRIGDKTISTAFQFGDSIGVFHRFANTPWTLGLRLTHYSNADIKEPNPGQDYIQLRASYDFD</sequence>
<proteinExistence type="predicted"/>